<dbReference type="PANTHER" id="PTHR31315:SF1">
    <property type="entry name" value="PROTEIN SIP5"/>
    <property type="match status" value="1"/>
</dbReference>
<dbReference type="CDD" id="cd24139">
    <property type="entry name" value="SIP5-like"/>
    <property type="match status" value="1"/>
</dbReference>
<dbReference type="GO" id="GO:0005737">
    <property type="term" value="C:cytoplasm"/>
    <property type="evidence" value="ECO:0007669"/>
    <property type="project" value="TreeGrafter"/>
</dbReference>
<feature type="compositionally biased region" description="Basic and acidic residues" evidence="2">
    <location>
        <begin position="861"/>
        <end position="871"/>
    </location>
</feature>
<feature type="region of interest" description="Disordered" evidence="2">
    <location>
        <begin position="507"/>
        <end position="538"/>
    </location>
</feature>
<feature type="region of interest" description="Disordered" evidence="2">
    <location>
        <begin position="190"/>
        <end position="276"/>
    </location>
</feature>
<feature type="compositionally biased region" description="Polar residues" evidence="2">
    <location>
        <begin position="255"/>
        <end position="269"/>
    </location>
</feature>
<organism evidence="3 4">
    <name type="scientific">Verruconis gallopava</name>
    <dbReference type="NCBI Taxonomy" id="253628"/>
    <lineage>
        <taxon>Eukaryota</taxon>
        <taxon>Fungi</taxon>
        <taxon>Dikarya</taxon>
        <taxon>Ascomycota</taxon>
        <taxon>Pezizomycotina</taxon>
        <taxon>Dothideomycetes</taxon>
        <taxon>Pleosporomycetidae</taxon>
        <taxon>Venturiales</taxon>
        <taxon>Sympoventuriaceae</taxon>
        <taxon>Verruconis</taxon>
    </lineage>
</organism>
<protein>
    <recommendedName>
        <fullName evidence="5">Protein SIP5</fullName>
    </recommendedName>
</protein>
<name>A0A0D2AN41_9PEZI</name>
<keyword evidence="4" id="KW-1185">Reference proteome</keyword>
<dbReference type="EMBL" id="KN847531">
    <property type="protein sequence ID" value="KIW08138.1"/>
    <property type="molecule type" value="Genomic_DNA"/>
</dbReference>
<feature type="compositionally biased region" description="Low complexity" evidence="2">
    <location>
        <begin position="398"/>
        <end position="414"/>
    </location>
</feature>
<evidence type="ECO:0000313" key="3">
    <source>
        <dbReference type="EMBL" id="KIW08138.1"/>
    </source>
</evidence>
<accession>A0A0D2AN41</accession>
<evidence type="ECO:0000256" key="1">
    <source>
        <dbReference type="ARBA" id="ARBA00010402"/>
    </source>
</evidence>
<feature type="compositionally biased region" description="Basic and acidic residues" evidence="2">
    <location>
        <begin position="569"/>
        <end position="600"/>
    </location>
</feature>
<gene>
    <name evidence="3" type="ORF">PV09_01071</name>
</gene>
<feature type="region of interest" description="Disordered" evidence="2">
    <location>
        <begin position="1"/>
        <end position="100"/>
    </location>
</feature>
<evidence type="ECO:0000313" key="4">
    <source>
        <dbReference type="Proteomes" id="UP000053259"/>
    </source>
</evidence>
<dbReference type="VEuPathDB" id="FungiDB:PV09_01071"/>
<proteinExistence type="inferred from homology"/>
<dbReference type="HOGENOM" id="CLU_009068_1_0_1"/>
<dbReference type="STRING" id="253628.A0A0D2AN41"/>
<dbReference type="GeneID" id="27309044"/>
<evidence type="ECO:0000256" key="2">
    <source>
        <dbReference type="SAM" id="MobiDB-lite"/>
    </source>
</evidence>
<dbReference type="Proteomes" id="UP000053259">
    <property type="component" value="Unassembled WGS sequence"/>
</dbReference>
<dbReference type="PANTHER" id="PTHR31315">
    <property type="entry name" value="PROTEIN SIP5"/>
    <property type="match status" value="1"/>
</dbReference>
<feature type="region of interest" description="Disordered" evidence="2">
    <location>
        <begin position="569"/>
        <end position="607"/>
    </location>
</feature>
<feature type="compositionally biased region" description="Basic and acidic residues" evidence="2">
    <location>
        <begin position="53"/>
        <end position="100"/>
    </location>
</feature>
<feature type="region of interest" description="Disordered" evidence="2">
    <location>
        <begin position="621"/>
        <end position="871"/>
    </location>
</feature>
<feature type="compositionally biased region" description="Polar residues" evidence="2">
    <location>
        <begin position="28"/>
        <end position="44"/>
    </location>
</feature>
<dbReference type="RefSeq" id="XP_016218007.1">
    <property type="nucleotide sequence ID" value="XM_016353912.1"/>
</dbReference>
<feature type="compositionally biased region" description="Polar residues" evidence="2">
    <location>
        <begin position="676"/>
        <end position="697"/>
    </location>
</feature>
<dbReference type="OrthoDB" id="21471at2759"/>
<evidence type="ECO:0008006" key="5">
    <source>
        <dbReference type="Google" id="ProtNLM"/>
    </source>
</evidence>
<feature type="compositionally biased region" description="Polar residues" evidence="2">
    <location>
        <begin position="228"/>
        <end position="240"/>
    </location>
</feature>
<feature type="region of interest" description="Disordered" evidence="2">
    <location>
        <begin position="398"/>
        <end position="422"/>
    </location>
</feature>
<feature type="compositionally biased region" description="Polar residues" evidence="2">
    <location>
        <begin position="717"/>
        <end position="727"/>
    </location>
</feature>
<dbReference type="AlphaFoldDB" id="A0A0D2AN41"/>
<dbReference type="FunCoup" id="A0A0D2AN41">
    <property type="interactions" value="37"/>
</dbReference>
<feature type="compositionally biased region" description="Low complexity" evidence="2">
    <location>
        <begin position="621"/>
        <end position="644"/>
    </location>
</feature>
<comment type="similarity">
    <text evidence="1">Belongs to the SIP5 family.</text>
</comment>
<reference evidence="3 4" key="1">
    <citation type="submission" date="2015-01" db="EMBL/GenBank/DDBJ databases">
        <title>The Genome Sequence of Ochroconis gallopava CBS43764.</title>
        <authorList>
            <consortium name="The Broad Institute Genomics Platform"/>
            <person name="Cuomo C."/>
            <person name="de Hoog S."/>
            <person name="Gorbushina A."/>
            <person name="Stielow B."/>
            <person name="Teixiera M."/>
            <person name="Abouelleil A."/>
            <person name="Chapman S.B."/>
            <person name="Priest M."/>
            <person name="Young S.K."/>
            <person name="Wortman J."/>
            <person name="Nusbaum C."/>
            <person name="Birren B."/>
        </authorList>
    </citation>
    <scope>NUCLEOTIDE SEQUENCE [LARGE SCALE GENOMIC DNA]</scope>
    <source>
        <strain evidence="3 4">CBS 43764</strain>
    </source>
</reference>
<dbReference type="InterPro" id="IPR039301">
    <property type="entry name" value="Sip5/DA2"/>
</dbReference>
<feature type="compositionally biased region" description="Low complexity" evidence="2">
    <location>
        <begin position="190"/>
        <end position="213"/>
    </location>
</feature>
<dbReference type="InParanoid" id="A0A0D2AN41"/>
<sequence>MGNNPTKESRSGSSQSDGRSAGGDAIAPSSSHRSGTSTLQSSNGDHGRRRGNSRHDMSLFRLGAHHEPDPADPAARRETRAEREARKREKEREQRAIERERSIKEEGVDGGYLVTLGTYTGPEDFSKTVVRQLMIERRLAPFWKGLQDHEDTWADNQIVAAVRGEPIPEPGPTPTAEQLLKGSNTTTTVTGAAAAASSSSSSALPTSSGGTLAPPAPGPPLATERPRSPSNPEHSVSTLFGPQPASFRTRARTLVSLSTPRNNSQTDMTPTEVHLPKDPYVNGQPLEVFLYKNAAECPICFLYYPPYLNRTRCCDQPICSECFVQIKRPDPHPPEHHDDVDSNNQNQTTPAEAEYELVSEAATCPFCKQPEFGVTYDPPPFRRGVVYSEHHRLGSVMSAMSSSSSINSQSPGSGSRRRATSLAADAPNVVTTDIVRPDWRKKLDDARAHALRRAAAATALHNAAYMLGNQGDLGSRIAFGRRRRTLFGDNNGNGTEGLPHLSALLAAHSSSSSSHGGRQYGGNEQQFPSVDLFPGRGSSRRTRLEDLEELMYMEAIRLSLASAEEERKKAEKEEAKRAKKEEKQRAKDAKKAAKDAKKSGSVEAGGASGMYAASLNESEASGFVGSAGGEASASTSAAATTAGKGKARAESGSHTPSPEPPSTMPKDDPQAFLEQSRANIQSAPMSVPGSQQHSHASTPPHRQALRHLSSASSASSLIDSQDTSPNASGLHLDQGGSSSAVGGPYSETPPGGGAGTEPMFNFRSLAAVIGNEEGTSGDNSPLVEHADPGPSPPLSPGMSGHGSGETKSSPKATTPPDRPLSAGERLFGVTSPLPPTLPTLRELSGGDHGGATEPIDGTVLAREESNPYDAKHYGDISILDSIGTFSPAR</sequence>
<feature type="compositionally biased region" description="Low complexity" evidence="2">
    <location>
        <begin position="11"/>
        <end position="25"/>
    </location>
</feature>